<protein>
    <recommendedName>
        <fullName evidence="2">Fe2OG dioxygenase domain-containing protein</fullName>
    </recommendedName>
</protein>
<dbReference type="Pfam" id="PF05721">
    <property type="entry name" value="PhyH"/>
    <property type="match status" value="1"/>
</dbReference>
<dbReference type="PANTHER" id="PTHR20883">
    <property type="entry name" value="PHYTANOYL-COA DIOXYGENASE DOMAIN CONTAINING 1"/>
    <property type="match status" value="1"/>
</dbReference>
<reference evidence="1" key="1">
    <citation type="submission" date="2018-05" db="EMBL/GenBank/DDBJ databases">
        <authorList>
            <person name="Lanie J.A."/>
            <person name="Ng W.-L."/>
            <person name="Kazmierczak K.M."/>
            <person name="Andrzejewski T.M."/>
            <person name="Davidsen T.M."/>
            <person name="Wayne K.J."/>
            <person name="Tettelin H."/>
            <person name="Glass J.I."/>
            <person name="Rusch D."/>
            <person name="Podicherti R."/>
            <person name="Tsui H.-C.T."/>
            <person name="Winkler M.E."/>
        </authorList>
    </citation>
    <scope>NUCLEOTIDE SEQUENCE</scope>
</reference>
<accession>A0A381PSW7</accession>
<organism evidence="1">
    <name type="scientific">marine metagenome</name>
    <dbReference type="NCBI Taxonomy" id="408172"/>
    <lineage>
        <taxon>unclassified sequences</taxon>
        <taxon>metagenomes</taxon>
        <taxon>ecological metagenomes</taxon>
    </lineage>
</organism>
<evidence type="ECO:0000313" key="1">
    <source>
        <dbReference type="EMBL" id="SUZ68563.1"/>
    </source>
</evidence>
<dbReference type="InterPro" id="IPR008775">
    <property type="entry name" value="Phytyl_CoA_dOase-like"/>
</dbReference>
<dbReference type="GO" id="GO:0016491">
    <property type="term" value="F:oxidoreductase activity"/>
    <property type="evidence" value="ECO:0007669"/>
    <property type="project" value="UniProtKB-ARBA"/>
</dbReference>
<dbReference type="SUPFAM" id="SSF51197">
    <property type="entry name" value="Clavaminate synthase-like"/>
    <property type="match status" value="1"/>
</dbReference>
<dbReference type="EMBL" id="UINC01001039">
    <property type="protein sequence ID" value="SUZ68563.1"/>
    <property type="molecule type" value="Genomic_DNA"/>
</dbReference>
<sequence>MVDVDVGDQTITSAQRESYERGGYLHLEAFVDLATLDALSKASAEFVELSRELSASGKILDLEPGHTADAPRIRRLNSPVDQHETFRRFSLEGPVAKLACDLLGGPVRYHHSKLNFKWSDGGEEVKWHQDIQFWPHTDFSPLTIGVYLADVDDEMGPMGVLPGSHVGRLYDQYESGGLWNGALSDSDAESLDLSKVVWLSGSAGSVTVHNCCTVHGSAPNNSTRPRPLLLQTYSRVDSYPVAHIGANGVTGALSGTVIGGQSSQRIVVQGREVVGAPDWSRGGAPTIFGSQQQDI</sequence>
<proteinExistence type="predicted"/>
<dbReference type="Gene3D" id="2.60.120.620">
    <property type="entry name" value="q2cbj1_9rhob like domain"/>
    <property type="match status" value="1"/>
</dbReference>
<dbReference type="PANTHER" id="PTHR20883:SF48">
    <property type="entry name" value="ECTOINE DIOXYGENASE"/>
    <property type="match status" value="1"/>
</dbReference>
<dbReference type="GO" id="GO:0046872">
    <property type="term" value="F:metal ion binding"/>
    <property type="evidence" value="ECO:0007669"/>
    <property type="project" value="UniProtKB-ARBA"/>
</dbReference>
<gene>
    <name evidence="1" type="ORF">METZ01_LOCUS21417</name>
</gene>
<dbReference type="AlphaFoldDB" id="A0A381PSW7"/>
<name>A0A381PSW7_9ZZZZ</name>
<evidence type="ECO:0008006" key="2">
    <source>
        <dbReference type="Google" id="ProtNLM"/>
    </source>
</evidence>